<feature type="transmembrane region" description="Helical" evidence="1">
    <location>
        <begin position="12"/>
        <end position="30"/>
    </location>
</feature>
<dbReference type="PANTHER" id="PTHR33371:SF4">
    <property type="entry name" value="INTERMEMBRANE PHOSPHOLIPID TRANSPORT SYSTEM BINDING PROTEIN MLAD"/>
    <property type="match status" value="1"/>
</dbReference>
<evidence type="ECO:0000313" key="3">
    <source>
        <dbReference type="EMBL" id="MPM01730.1"/>
    </source>
</evidence>
<dbReference type="Pfam" id="PF02470">
    <property type="entry name" value="MlaD"/>
    <property type="match status" value="1"/>
</dbReference>
<protein>
    <recommendedName>
        <fullName evidence="2">Mce/MlaD domain-containing protein</fullName>
    </recommendedName>
</protein>
<keyword evidence="1" id="KW-1133">Transmembrane helix</keyword>
<dbReference type="EMBL" id="VSSQ01000818">
    <property type="protein sequence ID" value="MPM01730.1"/>
    <property type="molecule type" value="Genomic_DNA"/>
</dbReference>
<evidence type="ECO:0000256" key="1">
    <source>
        <dbReference type="SAM" id="Phobius"/>
    </source>
</evidence>
<comment type="caution">
    <text evidence="3">The sequence shown here is derived from an EMBL/GenBank/DDBJ whole genome shotgun (WGS) entry which is preliminary data.</text>
</comment>
<dbReference type="PANTHER" id="PTHR33371">
    <property type="entry name" value="INTERMEMBRANE PHOSPHOLIPID TRANSPORT SYSTEM BINDING PROTEIN MLAD-RELATED"/>
    <property type="match status" value="1"/>
</dbReference>
<proteinExistence type="predicted"/>
<sequence length="303" mass="33483">MKRIKLSREVRVGIMTVVAIFVLYFGLNFLKGVDIFSPVNYYYVTYEQIDGLVPSSPVYIKGYKVGQVEEVQYDFLKETAFVVKISVSKDINIPQGTTLELFDDGLMGGKAVQLLYAPHNASSAFCASGDTLQSATGSGLLDQLAGDLMPKIENIAEQTDSLLRSVRLLLDGGSVQKSLTSIEKTTADLAESSAQLKKLMKHDMPQLISNVNTLTGDFKVVSGNLRKIDFASTFQQVDLTIRDLNQITRKMNEGEGSVGLLLNDKSLYMNLVNVSNSADELLIDLKKTPKRYVHFSLFGSREK</sequence>
<reference evidence="3" key="1">
    <citation type="submission" date="2019-08" db="EMBL/GenBank/DDBJ databases">
        <authorList>
            <person name="Kucharzyk K."/>
            <person name="Murdoch R.W."/>
            <person name="Higgins S."/>
            <person name="Loffler F."/>
        </authorList>
    </citation>
    <scope>NUCLEOTIDE SEQUENCE</scope>
</reference>
<name>A0A644WD47_9ZZZZ</name>
<accession>A0A644WD47</accession>
<evidence type="ECO:0000259" key="2">
    <source>
        <dbReference type="Pfam" id="PF02470"/>
    </source>
</evidence>
<organism evidence="3">
    <name type="scientific">bioreactor metagenome</name>
    <dbReference type="NCBI Taxonomy" id="1076179"/>
    <lineage>
        <taxon>unclassified sequences</taxon>
        <taxon>metagenomes</taxon>
        <taxon>ecological metagenomes</taxon>
    </lineage>
</organism>
<dbReference type="InterPro" id="IPR003399">
    <property type="entry name" value="Mce/MlaD"/>
</dbReference>
<keyword evidence="1" id="KW-0472">Membrane</keyword>
<feature type="domain" description="Mce/MlaD" evidence="2">
    <location>
        <begin position="40"/>
        <end position="115"/>
    </location>
</feature>
<dbReference type="AlphaFoldDB" id="A0A644WD47"/>
<keyword evidence="1" id="KW-0812">Transmembrane</keyword>
<dbReference type="InterPro" id="IPR052336">
    <property type="entry name" value="MlaD_Phospholipid_Transporter"/>
</dbReference>
<gene>
    <name evidence="3" type="ORF">SDC9_47970</name>
</gene>